<keyword evidence="3" id="KW-1185">Reference proteome</keyword>
<dbReference type="EMBL" id="QAPG01001767">
    <property type="protein sequence ID" value="TDZ27923.1"/>
    <property type="molecule type" value="Genomic_DNA"/>
</dbReference>
<dbReference type="Proteomes" id="UP000295083">
    <property type="component" value="Unassembled WGS sequence"/>
</dbReference>
<name>A0A4R8Q2I2_9PEZI</name>
<gene>
    <name evidence="2" type="ORF">C8035_v008740</name>
</gene>
<keyword evidence="1" id="KW-0732">Signal</keyword>
<accession>A0A4R8Q2I2</accession>
<evidence type="ECO:0000313" key="3">
    <source>
        <dbReference type="Proteomes" id="UP000295083"/>
    </source>
</evidence>
<feature type="signal peptide" evidence="1">
    <location>
        <begin position="1"/>
        <end position="23"/>
    </location>
</feature>
<evidence type="ECO:0000256" key="1">
    <source>
        <dbReference type="SAM" id="SignalP"/>
    </source>
</evidence>
<comment type="caution">
    <text evidence="2">The sequence shown here is derived from an EMBL/GenBank/DDBJ whole genome shotgun (WGS) entry which is preliminary data.</text>
</comment>
<sequence>MRFTAATLALWATAAIASPSARGLYLRSAEEVKDELLPISEMTFTGPVTVGGPDVTLQGDASAIYEQILALNPEYDVKDFSGPAERGLEARQSTTTCNFGTPVERYYSQCASAITSLLVLGTSYCSVAPATCARVACSNSCSMYLCNNQFSGVSVYCQDIAADMGIIVSRCGVDNGNGDTRARGQLSFTGHYTYLTQQAC</sequence>
<proteinExistence type="predicted"/>
<dbReference type="AlphaFoldDB" id="A0A4R8Q2I2"/>
<reference evidence="2 3" key="1">
    <citation type="submission" date="2018-11" db="EMBL/GenBank/DDBJ databases">
        <title>Genome sequence and assembly of Colletotrichum spinosum.</title>
        <authorList>
            <person name="Gan P."/>
            <person name="Shirasu K."/>
        </authorList>
    </citation>
    <scope>NUCLEOTIDE SEQUENCE [LARGE SCALE GENOMIC DNA]</scope>
    <source>
        <strain evidence="2 3">CBS 515.97</strain>
    </source>
</reference>
<organism evidence="2 3">
    <name type="scientific">Colletotrichum spinosum</name>
    <dbReference type="NCBI Taxonomy" id="1347390"/>
    <lineage>
        <taxon>Eukaryota</taxon>
        <taxon>Fungi</taxon>
        <taxon>Dikarya</taxon>
        <taxon>Ascomycota</taxon>
        <taxon>Pezizomycotina</taxon>
        <taxon>Sordariomycetes</taxon>
        <taxon>Hypocreomycetidae</taxon>
        <taxon>Glomerellales</taxon>
        <taxon>Glomerellaceae</taxon>
        <taxon>Colletotrichum</taxon>
        <taxon>Colletotrichum orbiculare species complex</taxon>
    </lineage>
</organism>
<protein>
    <recommendedName>
        <fullName evidence="4">Secreted protein</fullName>
    </recommendedName>
</protein>
<evidence type="ECO:0008006" key="4">
    <source>
        <dbReference type="Google" id="ProtNLM"/>
    </source>
</evidence>
<feature type="chain" id="PRO_5020650281" description="Secreted protein" evidence="1">
    <location>
        <begin position="24"/>
        <end position="200"/>
    </location>
</feature>
<evidence type="ECO:0000313" key="2">
    <source>
        <dbReference type="EMBL" id="TDZ27923.1"/>
    </source>
</evidence>